<reference evidence="4 5" key="1">
    <citation type="journal article" date="2015" name="Genome Biol. Evol.">
        <title>Characterization of Three Mycobacterium spp. with Potential Use in Bioremediation by Genome Sequencing and Comparative Genomics.</title>
        <authorList>
            <person name="Das S."/>
            <person name="Pettersson B.M."/>
            <person name="Behra P.R."/>
            <person name="Ramesh M."/>
            <person name="Dasgupta S."/>
            <person name="Bhattacharya A."/>
            <person name="Kirsebom L.A."/>
        </authorList>
    </citation>
    <scope>NUCLEOTIDE SEQUENCE [LARGE SCALE GENOMIC DNA]</scope>
    <source>
        <strain evidence="4 5">DSM 44219</strain>
    </source>
</reference>
<dbReference type="EMBL" id="JYNX01000006">
    <property type="protein sequence ID" value="KMO84938.1"/>
    <property type="molecule type" value="Genomic_DNA"/>
</dbReference>
<dbReference type="PATRIC" id="fig|1800.3.peg.144"/>
<comment type="caution">
    <text evidence="4">The sequence shown here is derived from an EMBL/GenBank/DDBJ whole genome shotgun (WGS) entry which is preliminary data.</text>
</comment>
<dbReference type="PANTHER" id="PTHR32022">
    <property type="entry name" value="D-GLUTAMATE CYCLASE, MITOCHONDRIAL"/>
    <property type="match status" value="1"/>
</dbReference>
<dbReference type="InterPro" id="IPR009906">
    <property type="entry name" value="D-Glu_cyclase"/>
</dbReference>
<keyword evidence="2 3" id="KW-0456">Lyase</keyword>
<dbReference type="PIRSF" id="PIRSF029755">
    <property type="entry name" value="UCP029755"/>
    <property type="match status" value="1"/>
</dbReference>
<protein>
    <recommendedName>
        <fullName evidence="3">Putative hydro-lyase MCHUDSM44219_00142</fullName>
        <ecNumber evidence="3">4.2.1.-</ecNumber>
    </recommendedName>
</protein>
<dbReference type="SUPFAM" id="SSF160920">
    <property type="entry name" value="PSTPO5379-like"/>
    <property type="match status" value="1"/>
</dbReference>
<dbReference type="NCBIfam" id="NF003969">
    <property type="entry name" value="PRK05463.1"/>
    <property type="match status" value="1"/>
</dbReference>
<keyword evidence="5" id="KW-1185">Reference proteome</keyword>
<dbReference type="InterPro" id="IPR038021">
    <property type="entry name" value="Putative_hydro-lyase"/>
</dbReference>
<dbReference type="HAMAP" id="MF_01830">
    <property type="entry name" value="Hydro_lyase"/>
    <property type="match status" value="1"/>
</dbReference>
<evidence type="ECO:0000313" key="4">
    <source>
        <dbReference type="EMBL" id="KMO84938.1"/>
    </source>
</evidence>
<organism evidence="4 5">
    <name type="scientific">Mycolicibacterium chubuense</name>
    <name type="common">Mycobacterium chubuense</name>
    <dbReference type="NCBI Taxonomy" id="1800"/>
    <lineage>
        <taxon>Bacteria</taxon>
        <taxon>Bacillati</taxon>
        <taxon>Actinomycetota</taxon>
        <taxon>Actinomycetes</taxon>
        <taxon>Mycobacteriales</taxon>
        <taxon>Mycobacteriaceae</taxon>
        <taxon>Mycolicibacterium</taxon>
    </lineage>
</organism>
<name>A0A0J6WS06_MYCCU</name>
<gene>
    <name evidence="4" type="ORF">MCHUDSM44219_00142</name>
</gene>
<dbReference type="InterPro" id="IPR016938">
    <property type="entry name" value="UPF0317"/>
</dbReference>
<evidence type="ECO:0000256" key="3">
    <source>
        <dbReference type="HAMAP-Rule" id="MF_01830"/>
    </source>
</evidence>
<dbReference type="RefSeq" id="WP_048416301.1">
    <property type="nucleotide sequence ID" value="NZ_JYNX01000006.1"/>
</dbReference>
<dbReference type="GO" id="GO:0016829">
    <property type="term" value="F:lyase activity"/>
    <property type="evidence" value="ECO:0007669"/>
    <property type="project" value="UniProtKB-KW"/>
</dbReference>
<comment type="similarity">
    <text evidence="1 3">Belongs to the D-glutamate cyclase family.</text>
</comment>
<dbReference type="PANTHER" id="PTHR32022:SF10">
    <property type="entry name" value="D-GLUTAMATE CYCLASE, MITOCHONDRIAL"/>
    <property type="match status" value="1"/>
</dbReference>
<proteinExistence type="inferred from homology"/>
<dbReference type="OrthoDB" id="149585at2"/>
<dbReference type="Proteomes" id="UP000036176">
    <property type="component" value="Unassembled WGS sequence"/>
</dbReference>
<sequence length="277" mass="29338">MQTAAARDVTAAGRARADIRAGRHTGPTSGLAPGFAQTNLVILPEAYALDFLRFCVRNPGPCPLLDVTATGSPCPQMLAPTADLRSDLPRYRVFTDGKCIAEPTDVHRYWRADLVAFLLGCSFTFEWALAAAGIPLAHQRQRTNVPMYVTDRPCVPAGPFRGPMVVSMRPIPPTDLARAADVTARFPAMHGAPVHAGDPAALGIGDLARPDFGDPVAIADDEIPVFWACGVTPQTAVQSAAPPIAIVHAPGHMFITDLPHEHYDSAAPASRLPGGLS</sequence>
<evidence type="ECO:0000313" key="5">
    <source>
        <dbReference type="Proteomes" id="UP000036176"/>
    </source>
</evidence>
<evidence type="ECO:0000256" key="1">
    <source>
        <dbReference type="ARBA" id="ARBA00007896"/>
    </source>
</evidence>
<dbReference type="EC" id="4.2.1.-" evidence="3"/>
<dbReference type="FunFam" id="3.30.2040.10:FF:000001">
    <property type="entry name" value="D-glutamate cyclase, mitochondrial"/>
    <property type="match status" value="1"/>
</dbReference>
<dbReference type="Gene3D" id="3.30.2040.10">
    <property type="entry name" value="PSTPO5379-like domain"/>
    <property type="match status" value="1"/>
</dbReference>
<dbReference type="Gene3D" id="3.40.1640.10">
    <property type="entry name" value="PSTPO5379-like"/>
    <property type="match status" value="1"/>
</dbReference>
<evidence type="ECO:0000256" key="2">
    <source>
        <dbReference type="ARBA" id="ARBA00023239"/>
    </source>
</evidence>
<accession>A0A0J6WS06</accession>
<dbReference type="AlphaFoldDB" id="A0A0J6WS06"/>
<dbReference type="Pfam" id="PF07286">
    <property type="entry name" value="D-Glu_cyclase"/>
    <property type="match status" value="1"/>
</dbReference>